<dbReference type="EMBL" id="AZHW01001013">
    <property type="protein sequence ID" value="ETW94754.1"/>
    <property type="molecule type" value="Genomic_DNA"/>
</dbReference>
<evidence type="ECO:0000313" key="2">
    <source>
        <dbReference type="EMBL" id="ETW94754.1"/>
    </source>
</evidence>
<dbReference type="AlphaFoldDB" id="W4LA16"/>
<organism evidence="2 3">
    <name type="scientific">Entotheonella factor</name>
    <dbReference type="NCBI Taxonomy" id="1429438"/>
    <lineage>
        <taxon>Bacteria</taxon>
        <taxon>Pseudomonadati</taxon>
        <taxon>Nitrospinota/Tectimicrobiota group</taxon>
        <taxon>Candidatus Tectimicrobiota</taxon>
        <taxon>Candidatus Entotheonellia</taxon>
        <taxon>Candidatus Entotheonellales</taxon>
        <taxon>Candidatus Entotheonellaceae</taxon>
        <taxon>Candidatus Entotheonella</taxon>
    </lineage>
</organism>
<proteinExistence type="predicted"/>
<dbReference type="Proteomes" id="UP000019141">
    <property type="component" value="Unassembled WGS sequence"/>
</dbReference>
<evidence type="ECO:0000313" key="3">
    <source>
        <dbReference type="Proteomes" id="UP000019141"/>
    </source>
</evidence>
<feature type="compositionally biased region" description="Gly residues" evidence="1">
    <location>
        <begin position="108"/>
        <end position="117"/>
    </location>
</feature>
<feature type="compositionally biased region" description="Polar residues" evidence="1">
    <location>
        <begin position="94"/>
        <end position="103"/>
    </location>
</feature>
<protein>
    <submittedName>
        <fullName evidence="2">Uncharacterized protein</fullName>
    </submittedName>
</protein>
<keyword evidence="3" id="KW-1185">Reference proteome</keyword>
<sequence>MAEKLLDILSGDGELDKEALDELYYELGRLINQFWTALGAENGFDARQMFQSLQAIDDDLEHMRDLLEDGLNNEESEQFDEALERIENEKAQLEQQINDLETTSSGSSGEGESQGGR</sequence>
<dbReference type="HOGENOM" id="CLU_2080467_0_0_7"/>
<name>W4LA16_ENTF1</name>
<reference evidence="2 3" key="1">
    <citation type="journal article" date="2014" name="Nature">
        <title>An environmental bacterial taxon with a large and distinct metabolic repertoire.</title>
        <authorList>
            <person name="Wilson M.C."/>
            <person name="Mori T."/>
            <person name="Ruckert C."/>
            <person name="Uria A.R."/>
            <person name="Helf M.J."/>
            <person name="Takada K."/>
            <person name="Gernert C."/>
            <person name="Steffens U.A."/>
            <person name="Heycke N."/>
            <person name="Schmitt S."/>
            <person name="Rinke C."/>
            <person name="Helfrich E.J."/>
            <person name="Brachmann A.O."/>
            <person name="Gurgui C."/>
            <person name="Wakimoto T."/>
            <person name="Kracht M."/>
            <person name="Crusemann M."/>
            <person name="Hentschel U."/>
            <person name="Abe I."/>
            <person name="Matsunaga S."/>
            <person name="Kalinowski J."/>
            <person name="Takeyama H."/>
            <person name="Piel J."/>
        </authorList>
    </citation>
    <scope>NUCLEOTIDE SEQUENCE [LARGE SCALE GENOMIC DNA]</scope>
    <source>
        <strain evidence="3">TSY1</strain>
    </source>
</reference>
<accession>W4LA16</accession>
<evidence type="ECO:0000256" key="1">
    <source>
        <dbReference type="SAM" id="MobiDB-lite"/>
    </source>
</evidence>
<gene>
    <name evidence="2" type="ORF">ETSY1_33545</name>
</gene>
<feature type="region of interest" description="Disordered" evidence="1">
    <location>
        <begin position="94"/>
        <end position="117"/>
    </location>
</feature>
<comment type="caution">
    <text evidence="2">The sequence shown here is derived from an EMBL/GenBank/DDBJ whole genome shotgun (WGS) entry which is preliminary data.</text>
</comment>